<dbReference type="GO" id="GO:0000978">
    <property type="term" value="F:RNA polymerase II cis-regulatory region sequence-specific DNA binding"/>
    <property type="evidence" value="ECO:0007669"/>
    <property type="project" value="TreeGrafter"/>
</dbReference>
<feature type="non-terminal residue" evidence="11">
    <location>
        <position position="1"/>
    </location>
</feature>
<evidence type="ECO:0000313" key="12">
    <source>
        <dbReference type="Proteomes" id="UP000499080"/>
    </source>
</evidence>
<keyword evidence="7" id="KW-0539">Nucleus</keyword>
<dbReference type="GO" id="GO:0000981">
    <property type="term" value="F:DNA-binding transcription factor activity, RNA polymerase II-specific"/>
    <property type="evidence" value="ECO:0007669"/>
    <property type="project" value="TreeGrafter"/>
</dbReference>
<dbReference type="PROSITE" id="PS50114">
    <property type="entry name" value="GATA_ZN_FINGER_2"/>
    <property type="match status" value="1"/>
</dbReference>
<dbReference type="InterPro" id="IPR039355">
    <property type="entry name" value="Transcription_factor_GATA"/>
</dbReference>
<dbReference type="Gene3D" id="3.30.50.10">
    <property type="entry name" value="Erythroid Transcription Factor GATA-1, subunit A"/>
    <property type="match status" value="1"/>
</dbReference>
<dbReference type="GO" id="GO:0045944">
    <property type="term" value="P:positive regulation of transcription by RNA polymerase II"/>
    <property type="evidence" value="ECO:0007669"/>
    <property type="project" value="TreeGrafter"/>
</dbReference>
<organism evidence="11 12">
    <name type="scientific">Araneus ventricosus</name>
    <name type="common">Orbweaver spider</name>
    <name type="synonym">Epeira ventricosa</name>
    <dbReference type="NCBI Taxonomy" id="182803"/>
    <lineage>
        <taxon>Eukaryota</taxon>
        <taxon>Metazoa</taxon>
        <taxon>Ecdysozoa</taxon>
        <taxon>Arthropoda</taxon>
        <taxon>Chelicerata</taxon>
        <taxon>Arachnida</taxon>
        <taxon>Araneae</taxon>
        <taxon>Araneomorphae</taxon>
        <taxon>Entelegynae</taxon>
        <taxon>Araneoidea</taxon>
        <taxon>Araneidae</taxon>
        <taxon>Araneus</taxon>
    </lineage>
</organism>
<gene>
    <name evidence="11" type="primary">GATA4_0</name>
    <name evidence="11" type="ORF">AVEN_117143_1</name>
</gene>
<feature type="compositionally biased region" description="Polar residues" evidence="9">
    <location>
        <begin position="120"/>
        <end position="133"/>
    </location>
</feature>
<dbReference type="PROSITE" id="PS00344">
    <property type="entry name" value="GATA_ZN_FINGER_1"/>
    <property type="match status" value="1"/>
</dbReference>
<feature type="domain" description="GATA-type" evidence="10">
    <location>
        <begin position="210"/>
        <end position="263"/>
    </location>
</feature>
<evidence type="ECO:0000256" key="3">
    <source>
        <dbReference type="ARBA" id="ARBA00022771"/>
    </source>
</evidence>
<evidence type="ECO:0000313" key="11">
    <source>
        <dbReference type="EMBL" id="GBL84362.1"/>
    </source>
</evidence>
<protein>
    <submittedName>
        <fullName evidence="11">Transcription factor GATA-4</fullName>
    </submittedName>
</protein>
<dbReference type="InterPro" id="IPR000679">
    <property type="entry name" value="Znf_GATA"/>
</dbReference>
<keyword evidence="2" id="KW-0479">Metal-binding</keyword>
<dbReference type="InterPro" id="IPR013088">
    <property type="entry name" value="Znf_NHR/GATA"/>
</dbReference>
<dbReference type="EMBL" id="BGPR01000037">
    <property type="protein sequence ID" value="GBL84362.1"/>
    <property type="molecule type" value="Genomic_DNA"/>
</dbReference>
<dbReference type="PRINTS" id="PR00619">
    <property type="entry name" value="GATAZNFINGER"/>
</dbReference>
<proteinExistence type="predicted"/>
<dbReference type="SMART" id="SM00401">
    <property type="entry name" value="ZnF_GATA"/>
    <property type="match status" value="1"/>
</dbReference>
<sequence>SSTGFSDLPPLTTSLQSLIPPLSSCYTTPFEAYLNNATYITSKDPPPYPTALQNNQSEATYTVLSSVQPFNMFSNSSTVTSTASAYEPNGFPYLQNFQELDEKVSDLPEQISIDEGIGTSPETSPGQHSQNSPGMAYGDDSMNAAYSNSVPVHPLFEHIQPRCGPAEVCEICGGFLTPKNGQYQCTCNERKKPKQVKRKKKAQNAASSRKIEKIICENCETDQTSLWRRDPAGLPLCNACGLYLKLHGHHRPKHMRKDKIQKRNRKPRNNGTRIPKREPQTPPSDALPAVATVNNTIPYSAPSTSSSVQPRLYFTPTSAAAGPSTSYQLPPFALQNINSPFVIHNNAAFGENNQNTQYSMMQL</sequence>
<dbReference type="SUPFAM" id="SSF57716">
    <property type="entry name" value="Glucocorticoid receptor-like (DNA-binding domain)"/>
    <property type="match status" value="1"/>
</dbReference>
<name>A0A4Y2AWD0_ARAVE</name>
<feature type="region of interest" description="Disordered" evidence="9">
    <location>
        <begin position="114"/>
        <end position="140"/>
    </location>
</feature>
<keyword evidence="4" id="KW-0862">Zinc</keyword>
<dbReference type="GO" id="GO:0008270">
    <property type="term" value="F:zinc ion binding"/>
    <property type="evidence" value="ECO:0007669"/>
    <property type="project" value="UniProtKB-KW"/>
</dbReference>
<evidence type="ECO:0000256" key="5">
    <source>
        <dbReference type="ARBA" id="ARBA00023015"/>
    </source>
</evidence>
<dbReference type="AlphaFoldDB" id="A0A4Y2AWD0"/>
<dbReference type="OrthoDB" id="515401at2759"/>
<dbReference type="Proteomes" id="UP000499080">
    <property type="component" value="Unassembled WGS sequence"/>
</dbReference>
<reference evidence="11 12" key="1">
    <citation type="journal article" date="2019" name="Sci. Rep.">
        <title>Orb-weaving spider Araneus ventricosus genome elucidates the spidroin gene catalogue.</title>
        <authorList>
            <person name="Kono N."/>
            <person name="Nakamura H."/>
            <person name="Ohtoshi R."/>
            <person name="Moran D.A.P."/>
            <person name="Shinohara A."/>
            <person name="Yoshida Y."/>
            <person name="Fujiwara M."/>
            <person name="Mori M."/>
            <person name="Tomita M."/>
            <person name="Arakawa K."/>
        </authorList>
    </citation>
    <scope>NUCLEOTIDE SEQUENCE [LARGE SCALE GENOMIC DNA]</scope>
</reference>
<evidence type="ECO:0000256" key="9">
    <source>
        <dbReference type="SAM" id="MobiDB-lite"/>
    </source>
</evidence>
<evidence type="ECO:0000256" key="1">
    <source>
        <dbReference type="ARBA" id="ARBA00004123"/>
    </source>
</evidence>
<accession>A0A4Y2AWD0</accession>
<evidence type="ECO:0000256" key="8">
    <source>
        <dbReference type="PROSITE-ProRule" id="PRU00094"/>
    </source>
</evidence>
<keyword evidence="6" id="KW-0804">Transcription</keyword>
<dbReference type="GO" id="GO:0005634">
    <property type="term" value="C:nucleus"/>
    <property type="evidence" value="ECO:0007669"/>
    <property type="project" value="UniProtKB-SubCell"/>
</dbReference>
<dbReference type="GO" id="GO:0000122">
    <property type="term" value="P:negative regulation of transcription by RNA polymerase II"/>
    <property type="evidence" value="ECO:0007669"/>
    <property type="project" value="TreeGrafter"/>
</dbReference>
<feature type="compositionally biased region" description="Basic residues" evidence="9">
    <location>
        <begin position="251"/>
        <end position="268"/>
    </location>
</feature>
<dbReference type="Pfam" id="PF00320">
    <property type="entry name" value="GATA"/>
    <property type="match status" value="1"/>
</dbReference>
<evidence type="ECO:0000256" key="6">
    <source>
        <dbReference type="ARBA" id="ARBA00023163"/>
    </source>
</evidence>
<comment type="caution">
    <text evidence="11">The sequence shown here is derived from an EMBL/GenBank/DDBJ whole genome shotgun (WGS) entry which is preliminary data.</text>
</comment>
<evidence type="ECO:0000256" key="2">
    <source>
        <dbReference type="ARBA" id="ARBA00022723"/>
    </source>
</evidence>
<dbReference type="GO" id="GO:0045165">
    <property type="term" value="P:cell fate commitment"/>
    <property type="evidence" value="ECO:0007669"/>
    <property type="project" value="TreeGrafter"/>
</dbReference>
<dbReference type="PANTHER" id="PTHR10071:SF281">
    <property type="entry name" value="BOX A-BINDING FACTOR-RELATED"/>
    <property type="match status" value="1"/>
</dbReference>
<evidence type="ECO:0000256" key="7">
    <source>
        <dbReference type="ARBA" id="ARBA00023242"/>
    </source>
</evidence>
<feature type="region of interest" description="Disordered" evidence="9">
    <location>
        <begin position="251"/>
        <end position="288"/>
    </location>
</feature>
<keyword evidence="3 8" id="KW-0863">Zinc-finger</keyword>
<evidence type="ECO:0000256" key="4">
    <source>
        <dbReference type="ARBA" id="ARBA00022833"/>
    </source>
</evidence>
<keyword evidence="5" id="KW-0805">Transcription regulation</keyword>
<dbReference type="CDD" id="cd00202">
    <property type="entry name" value="ZnF_GATA"/>
    <property type="match status" value="1"/>
</dbReference>
<dbReference type="PANTHER" id="PTHR10071">
    <property type="entry name" value="TRANSCRIPTION FACTOR GATA FAMILY MEMBER"/>
    <property type="match status" value="1"/>
</dbReference>
<evidence type="ECO:0000259" key="10">
    <source>
        <dbReference type="PROSITE" id="PS50114"/>
    </source>
</evidence>
<comment type="subcellular location">
    <subcellularLocation>
        <location evidence="1">Nucleus</location>
    </subcellularLocation>
</comment>
<keyword evidence="12" id="KW-1185">Reference proteome</keyword>